<dbReference type="AlphaFoldDB" id="A0A438IY63"/>
<organism evidence="2 3">
    <name type="scientific">Vitis vinifera</name>
    <name type="common">Grape</name>
    <dbReference type="NCBI Taxonomy" id="29760"/>
    <lineage>
        <taxon>Eukaryota</taxon>
        <taxon>Viridiplantae</taxon>
        <taxon>Streptophyta</taxon>
        <taxon>Embryophyta</taxon>
        <taxon>Tracheophyta</taxon>
        <taxon>Spermatophyta</taxon>
        <taxon>Magnoliopsida</taxon>
        <taxon>eudicotyledons</taxon>
        <taxon>Gunneridae</taxon>
        <taxon>Pentapetalae</taxon>
        <taxon>rosids</taxon>
        <taxon>Vitales</taxon>
        <taxon>Vitaceae</taxon>
        <taxon>Viteae</taxon>
        <taxon>Vitis</taxon>
    </lineage>
</organism>
<feature type="transmembrane region" description="Helical" evidence="1">
    <location>
        <begin position="115"/>
        <end position="135"/>
    </location>
</feature>
<feature type="transmembrane region" description="Helical" evidence="1">
    <location>
        <begin position="241"/>
        <end position="261"/>
    </location>
</feature>
<gene>
    <name evidence="2" type="ORF">CK203_024380</name>
</gene>
<dbReference type="Proteomes" id="UP000288805">
    <property type="component" value="Unassembled WGS sequence"/>
</dbReference>
<feature type="transmembrane region" description="Helical" evidence="1">
    <location>
        <begin position="12"/>
        <end position="28"/>
    </location>
</feature>
<evidence type="ECO:0000313" key="2">
    <source>
        <dbReference type="EMBL" id="RVX01661.1"/>
    </source>
</evidence>
<keyword evidence="1" id="KW-0472">Membrane</keyword>
<keyword evidence="1" id="KW-0812">Transmembrane</keyword>
<protein>
    <submittedName>
        <fullName evidence="2">Uncharacterized protein</fullName>
    </submittedName>
</protein>
<evidence type="ECO:0000313" key="3">
    <source>
        <dbReference type="Proteomes" id="UP000288805"/>
    </source>
</evidence>
<keyword evidence="1" id="KW-1133">Transmembrane helix</keyword>
<evidence type="ECO:0000256" key="1">
    <source>
        <dbReference type="SAM" id="Phobius"/>
    </source>
</evidence>
<accession>A0A438IY63</accession>
<proteinExistence type="predicted"/>
<name>A0A438IY63_VITVI</name>
<dbReference type="EMBL" id="QGNW01000074">
    <property type="protein sequence ID" value="RVX01661.1"/>
    <property type="molecule type" value="Genomic_DNA"/>
</dbReference>
<comment type="caution">
    <text evidence="2">The sequence shown here is derived from an EMBL/GenBank/DDBJ whole genome shotgun (WGS) entry which is preliminary data.</text>
</comment>
<reference evidence="2 3" key="1">
    <citation type="journal article" date="2018" name="PLoS Genet.">
        <title>Population sequencing reveals clonal diversity and ancestral inbreeding in the grapevine cultivar Chardonnay.</title>
        <authorList>
            <person name="Roach M.J."/>
            <person name="Johnson D.L."/>
            <person name="Bohlmann J."/>
            <person name="van Vuuren H.J."/>
            <person name="Jones S.J."/>
            <person name="Pretorius I.S."/>
            <person name="Schmidt S.A."/>
            <person name="Borneman A.R."/>
        </authorList>
    </citation>
    <scope>NUCLEOTIDE SEQUENCE [LARGE SCALE GENOMIC DNA]</scope>
    <source>
        <strain evidence="3">cv. Chardonnay</strain>
        <tissue evidence="2">Leaf</tissue>
    </source>
</reference>
<sequence>MVETSRDWSEKLPFALWLIGLLFAPLQVPHPTLWYTGMEAMLPVEIEMGSLRVALEQQIPEADWAQGVDPRGRCMADGFRRKPILRANQCGSAKEGHAFLIIFSYHYTSAFSSHLIGYVVHLFFLILSTICLSHIRSTLSGEPPQFITWRIVTSFHHLSHGHWFRDPWSITTFLHVFIVSPSFLSLLVIHLIPFASYSFLTATHLRSMAHEVHYTCCISYMRARVLIIGCRLQQPLLGQVIEIWLILDIVMLLLLGVASLMCRSDSVVFGLPGSSARSLSLYWMLTETRTWSLPYGAPGIHLASSALLDAWMPSCLSIWEVACAMMDDFMTFVLRTCRAPDAILGHISVLGEIYGSSQRSHVRG</sequence>
<feature type="transmembrane region" description="Helical" evidence="1">
    <location>
        <begin position="176"/>
        <end position="200"/>
    </location>
</feature>